<name>A0A367ZVJ8_9BACT</name>
<evidence type="ECO:0000313" key="2">
    <source>
        <dbReference type="EMBL" id="RCK81739.1"/>
    </source>
</evidence>
<dbReference type="AlphaFoldDB" id="A0A367ZVJ8"/>
<comment type="caution">
    <text evidence="2">The sequence shown here is derived from an EMBL/GenBank/DDBJ whole genome shotgun (WGS) entry which is preliminary data.</text>
</comment>
<reference evidence="2 3" key="1">
    <citation type="submission" date="2018-05" db="EMBL/GenBank/DDBJ databases">
        <title>A metagenomic window into the 2 km-deep terrestrial subsurface aquifer revealed taxonomically and functionally diverse microbial community comprising novel uncultured bacterial lineages.</title>
        <authorList>
            <person name="Kadnikov V.V."/>
            <person name="Mardanov A.V."/>
            <person name="Beletsky A.V."/>
            <person name="Banks D."/>
            <person name="Pimenov N.V."/>
            <person name="Frank Y.A."/>
            <person name="Karnachuk O.V."/>
            <person name="Ravin N.V."/>
        </authorList>
    </citation>
    <scope>NUCLEOTIDE SEQUENCE [LARGE SCALE GENOMIC DNA]</scope>
    <source>
        <strain evidence="2">BY5</strain>
    </source>
</reference>
<accession>A0A367ZVJ8</accession>
<protein>
    <submittedName>
        <fullName evidence="2">Uncharacterized protein</fullName>
    </submittedName>
</protein>
<sequence length="51" mass="4943">MGPGRLIGGANGGARSGRPETDDGCSGFGGAGGRERVRSGGGGRWAGRRVG</sequence>
<gene>
    <name evidence="2" type="ORF">OZSIB_0873</name>
</gene>
<proteinExistence type="predicted"/>
<dbReference type="EMBL" id="QOQW01000001">
    <property type="protein sequence ID" value="RCK81739.1"/>
    <property type="molecule type" value="Genomic_DNA"/>
</dbReference>
<dbReference type="Proteomes" id="UP000252355">
    <property type="component" value="Unassembled WGS sequence"/>
</dbReference>
<evidence type="ECO:0000256" key="1">
    <source>
        <dbReference type="SAM" id="MobiDB-lite"/>
    </source>
</evidence>
<organism evidence="2 3">
    <name type="scientific">Candidatus Ozemobacter sibiricus</name>
    <dbReference type="NCBI Taxonomy" id="2268124"/>
    <lineage>
        <taxon>Bacteria</taxon>
        <taxon>Candidatus Ozemobacteria</taxon>
        <taxon>Candidatus Ozemobacterales</taxon>
        <taxon>Candidatus Ozemobacteraceae</taxon>
        <taxon>Candidatus Ozemobacter</taxon>
    </lineage>
</organism>
<feature type="region of interest" description="Disordered" evidence="1">
    <location>
        <begin position="1"/>
        <end position="51"/>
    </location>
</feature>
<evidence type="ECO:0000313" key="3">
    <source>
        <dbReference type="Proteomes" id="UP000252355"/>
    </source>
</evidence>
<feature type="compositionally biased region" description="Gly residues" evidence="1">
    <location>
        <begin position="1"/>
        <end position="15"/>
    </location>
</feature>